<dbReference type="GO" id="GO:0003677">
    <property type="term" value="F:DNA binding"/>
    <property type="evidence" value="ECO:0007669"/>
    <property type="project" value="UniProtKB-KW"/>
</dbReference>
<dbReference type="PANTHER" id="PTHR30204">
    <property type="entry name" value="REDOX-CYCLING DRUG-SENSING TRANSCRIPTIONAL ACTIVATOR SOXR"/>
    <property type="match status" value="1"/>
</dbReference>
<proteinExistence type="predicted"/>
<dbReference type="InterPro" id="IPR000551">
    <property type="entry name" value="MerR-type_HTH_dom"/>
</dbReference>
<dbReference type="InterPro" id="IPR009061">
    <property type="entry name" value="DNA-bd_dom_put_sf"/>
</dbReference>
<dbReference type="SUPFAM" id="SSF46955">
    <property type="entry name" value="Putative DNA-binding domain"/>
    <property type="match status" value="1"/>
</dbReference>
<protein>
    <submittedName>
        <fullName evidence="3">DNA-binding transcriptional MerR regulator</fullName>
    </submittedName>
</protein>
<dbReference type="SMART" id="SM00422">
    <property type="entry name" value="HTH_MERR"/>
    <property type="match status" value="1"/>
</dbReference>
<evidence type="ECO:0000256" key="1">
    <source>
        <dbReference type="ARBA" id="ARBA00023125"/>
    </source>
</evidence>
<reference evidence="3 4" key="1">
    <citation type="submission" date="2018-05" db="EMBL/GenBank/DDBJ databases">
        <title>The Hungate 1000. A catalogue of reference genomes from the rumen microbiome.</title>
        <authorList>
            <person name="Kelly W."/>
        </authorList>
    </citation>
    <scope>NUCLEOTIDE SEQUENCE [LARGE SCALE GENOMIC DNA]</scope>
    <source>
        <strain evidence="3 4">NLAE-zl-C242</strain>
    </source>
</reference>
<dbReference type="Proteomes" id="UP000245845">
    <property type="component" value="Unassembled WGS sequence"/>
</dbReference>
<dbReference type="RefSeq" id="WP_109733133.1">
    <property type="nucleotide sequence ID" value="NZ_BAAACK010000024.1"/>
</dbReference>
<dbReference type="InterPro" id="IPR011256">
    <property type="entry name" value="Reg_factor_effector_dom_sf"/>
</dbReference>
<name>A0A2Y9C6C4_9FIRM</name>
<dbReference type="Pfam" id="PF06445">
    <property type="entry name" value="GyrI-like"/>
    <property type="match status" value="1"/>
</dbReference>
<dbReference type="Gene3D" id="3.20.80.10">
    <property type="entry name" value="Regulatory factor, effector binding domain"/>
    <property type="match status" value="1"/>
</dbReference>
<sequence>MKRNLAKLTTAQFAKLHKVNKRTLHYYDMIGLFSPDMKGDNGYRYYDISQSIDFEYIRMLKDLNMSIEEIQTYLQHPDSESFIKMAEIKEKEIETQIQNLKKVKQVLHTKREQAVFCRTLGEQEIRITECDAEEYFILPYDFLNDDLTDLFSYVKESWSIEQIRMGIGGFISADKIMRGEFDIYDGIYSPAAKGPSSAKKLVRPKGKYLCGYQKGTWDKLPQIYHKMISFAKDHDFKLAGYAYESGLNEFMIDSENEYITQIMIKIEQIH</sequence>
<dbReference type="EMBL" id="QGDL01000015">
    <property type="protein sequence ID" value="PWJ23143.1"/>
    <property type="molecule type" value="Genomic_DNA"/>
</dbReference>
<comment type="caution">
    <text evidence="3">The sequence shown here is derived from an EMBL/GenBank/DDBJ whole genome shotgun (WGS) entry which is preliminary data.</text>
</comment>
<dbReference type="PANTHER" id="PTHR30204:SF85">
    <property type="entry name" value="MULTIDRUG-EFFLUX TRANSPORTER 2 REGULATOR"/>
    <property type="match status" value="1"/>
</dbReference>
<dbReference type="GO" id="GO:0003700">
    <property type="term" value="F:DNA-binding transcription factor activity"/>
    <property type="evidence" value="ECO:0007669"/>
    <property type="project" value="InterPro"/>
</dbReference>
<feature type="domain" description="HTH merR-type" evidence="2">
    <location>
        <begin position="7"/>
        <end position="76"/>
    </location>
</feature>
<keyword evidence="4" id="KW-1185">Reference proteome</keyword>
<dbReference type="SUPFAM" id="SSF55136">
    <property type="entry name" value="Probable bacterial effector-binding domain"/>
    <property type="match status" value="1"/>
</dbReference>
<evidence type="ECO:0000259" key="2">
    <source>
        <dbReference type="PROSITE" id="PS50937"/>
    </source>
</evidence>
<keyword evidence="1 3" id="KW-0238">DNA-binding</keyword>
<organism evidence="3 4">
    <name type="scientific">Faecalicatena orotica</name>
    <dbReference type="NCBI Taxonomy" id="1544"/>
    <lineage>
        <taxon>Bacteria</taxon>
        <taxon>Bacillati</taxon>
        <taxon>Bacillota</taxon>
        <taxon>Clostridia</taxon>
        <taxon>Lachnospirales</taxon>
        <taxon>Lachnospiraceae</taxon>
        <taxon>Faecalicatena</taxon>
    </lineage>
</organism>
<evidence type="ECO:0000313" key="4">
    <source>
        <dbReference type="Proteomes" id="UP000245845"/>
    </source>
</evidence>
<dbReference type="PROSITE" id="PS50937">
    <property type="entry name" value="HTH_MERR_2"/>
    <property type="match status" value="1"/>
</dbReference>
<dbReference type="InterPro" id="IPR047057">
    <property type="entry name" value="MerR_fam"/>
</dbReference>
<dbReference type="OrthoDB" id="9773308at2"/>
<accession>A0A2Y9C6C4</accession>
<gene>
    <name evidence="3" type="ORF">A8806_11577</name>
</gene>
<dbReference type="InterPro" id="IPR029442">
    <property type="entry name" value="GyrI-like"/>
</dbReference>
<dbReference type="Gene3D" id="1.10.1660.10">
    <property type="match status" value="1"/>
</dbReference>
<evidence type="ECO:0000313" key="3">
    <source>
        <dbReference type="EMBL" id="PWJ23143.1"/>
    </source>
</evidence>
<dbReference type="Pfam" id="PF13411">
    <property type="entry name" value="MerR_1"/>
    <property type="match status" value="1"/>
</dbReference>
<dbReference type="AlphaFoldDB" id="A0A2Y9C6C4"/>